<evidence type="ECO:0000256" key="1">
    <source>
        <dbReference type="ARBA" id="ARBA00022475"/>
    </source>
</evidence>
<evidence type="ECO:0000313" key="7">
    <source>
        <dbReference type="Proteomes" id="UP000465866"/>
    </source>
</evidence>
<proteinExistence type="predicted"/>
<keyword evidence="5" id="KW-0449">Lipoprotein</keyword>
<sequence>MRTTLPVVAAALLMTVAGCSDKAATLRPGVLPPGTAVLSVDGKDVGTTYSVRCETIDWMTRIHTGIDGAGVNAMLSNADNLTAEFVRLHDLNGFTGSYEHRLQGEASVTMTGPTYRITGAALGFNKSEPTRLRAETFSVKVSC</sequence>
<name>A0A7I7KY70_9MYCO</name>
<dbReference type="AlphaFoldDB" id="A0A7I7KY70"/>
<evidence type="ECO:0000313" key="6">
    <source>
        <dbReference type="EMBL" id="BBX46903.1"/>
    </source>
</evidence>
<keyword evidence="4" id="KW-0564">Palmitate</keyword>
<keyword evidence="7" id="KW-1185">Reference proteome</keyword>
<dbReference type="KEGG" id="mcoo:MCOO_29180"/>
<evidence type="ECO:0000256" key="2">
    <source>
        <dbReference type="ARBA" id="ARBA00022729"/>
    </source>
</evidence>
<keyword evidence="1" id="KW-1003">Cell membrane</keyword>
<keyword evidence="2" id="KW-0732">Signal</keyword>
<gene>
    <name evidence="6" type="ORF">MCOO_29180</name>
</gene>
<dbReference type="RefSeq" id="WP_163776985.1">
    <property type="nucleotide sequence ID" value="NZ_AP022569.1"/>
</dbReference>
<evidence type="ECO:0000256" key="5">
    <source>
        <dbReference type="ARBA" id="ARBA00023288"/>
    </source>
</evidence>
<evidence type="ECO:0008006" key="8">
    <source>
        <dbReference type="Google" id="ProtNLM"/>
    </source>
</evidence>
<dbReference type="EMBL" id="AP022569">
    <property type="protein sequence ID" value="BBX46903.1"/>
    <property type="molecule type" value="Genomic_DNA"/>
</dbReference>
<keyword evidence="3" id="KW-0472">Membrane</keyword>
<accession>A0A7I7KY70</accession>
<dbReference type="Pfam" id="PF05481">
    <property type="entry name" value="Myco_19_kDa"/>
    <property type="match status" value="1"/>
</dbReference>
<dbReference type="GO" id="GO:0016020">
    <property type="term" value="C:membrane"/>
    <property type="evidence" value="ECO:0007669"/>
    <property type="project" value="InterPro"/>
</dbReference>
<evidence type="ECO:0000256" key="3">
    <source>
        <dbReference type="ARBA" id="ARBA00023136"/>
    </source>
</evidence>
<dbReference type="InterPro" id="IPR008691">
    <property type="entry name" value="LpqH"/>
</dbReference>
<organism evidence="6 7">
    <name type="scientific">Mycobacterium cookii</name>
    <dbReference type="NCBI Taxonomy" id="1775"/>
    <lineage>
        <taxon>Bacteria</taxon>
        <taxon>Bacillati</taxon>
        <taxon>Actinomycetota</taxon>
        <taxon>Actinomycetes</taxon>
        <taxon>Mycobacteriales</taxon>
        <taxon>Mycobacteriaceae</taxon>
        <taxon>Mycobacterium</taxon>
    </lineage>
</organism>
<dbReference type="PROSITE" id="PS51257">
    <property type="entry name" value="PROKAR_LIPOPROTEIN"/>
    <property type="match status" value="1"/>
</dbReference>
<reference evidence="6 7" key="1">
    <citation type="journal article" date="2019" name="Emerg. Microbes Infect.">
        <title>Comprehensive subspecies identification of 175 nontuberculous mycobacteria species based on 7547 genomic profiles.</title>
        <authorList>
            <person name="Matsumoto Y."/>
            <person name="Kinjo T."/>
            <person name="Motooka D."/>
            <person name="Nabeya D."/>
            <person name="Jung N."/>
            <person name="Uechi K."/>
            <person name="Horii T."/>
            <person name="Iida T."/>
            <person name="Fujita J."/>
            <person name="Nakamura S."/>
        </authorList>
    </citation>
    <scope>NUCLEOTIDE SEQUENCE [LARGE SCALE GENOMIC DNA]</scope>
    <source>
        <strain evidence="6 7">JCM 12404</strain>
    </source>
</reference>
<protein>
    <recommendedName>
        <fullName evidence="8">Lipoprotein LppE</fullName>
    </recommendedName>
</protein>
<evidence type="ECO:0000256" key="4">
    <source>
        <dbReference type="ARBA" id="ARBA00023139"/>
    </source>
</evidence>
<dbReference type="Proteomes" id="UP000465866">
    <property type="component" value="Chromosome"/>
</dbReference>